<name>A0A644XN56_9ZZZZ</name>
<protein>
    <submittedName>
        <fullName evidence="1">Uncharacterized protein</fullName>
    </submittedName>
</protein>
<organism evidence="1">
    <name type="scientific">bioreactor metagenome</name>
    <dbReference type="NCBI Taxonomy" id="1076179"/>
    <lineage>
        <taxon>unclassified sequences</taxon>
        <taxon>metagenomes</taxon>
        <taxon>ecological metagenomes</taxon>
    </lineage>
</organism>
<accession>A0A644XN56</accession>
<sequence>MSNKIAKVDQLPLGHQAFVCLVDQRNFQTLLGALHRLRVGSGADAGFLRHGLRQCPISSSIDHFVLGARNRTEHVTEIERRIPQVAVVAQR</sequence>
<gene>
    <name evidence="1" type="ORF">SDC9_63971</name>
</gene>
<evidence type="ECO:0000313" key="1">
    <source>
        <dbReference type="EMBL" id="MPM17575.1"/>
    </source>
</evidence>
<dbReference type="EMBL" id="VSSQ01002821">
    <property type="protein sequence ID" value="MPM17575.1"/>
    <property type="molecule type" value="Genomic_DNA"/>
</dbReference>
<comment type="caution">
    <text evidence="1">The sequence shown here is derived from an EMBL/GenBank/DDBJ whole genome shotgun (WGS) entry which is preliminary data.</text>
</comment>
<reference evidence="1" key="1">
    <citation type="submission" date="2019-08" db="EMBL/GenBank/DDBJ databases">
        <authorList>
            <person name="Kucharzyk K."/>
            <person name="Murdoch R.W."/>
            <person name="Higgins S."/>
            <person name="Loffler F."/>
        </authorList>
    </citation>
    <scope>NUCLEOTIDE SEQUENCE</scope>
</reference>
<dbReference type="AlphaFoldDB" id="A0A644XN56"/>
<proteinExistence type="predicted"/>